<dbReference type="GO" id="GO:0008270">
    <property type="term" value="F:zinc ion binding"/>
    <property type="evidence" value="ECO:0007669"/>
    <property type="project" value="UniProtKB-KW"/>
</dbReference>
<feature type="compositionally biased region" description="Basic residues" evidence="10">
    <location>
        <begin position="790"/>
        <end position="800"/>
    </location>
</feature>
<feature type="region of interest" description="Disordered" evidence="10">
    <location>
        <begin position="170"/>
        <end position="191"/>
    </location>
</feature>
<evidence type="ECO:0000256" key="3">
    <source>
        <dbReference type="ARBA" id="ARBA00022737"/>
    </source>
</evidence>
<dbReference type="FunFam" id="3.30.160.60:FF:000358">
    <property type="entry name" value="zinc finger protein 24"/>
    <property type="match status" value="1"/>
</dbReference>
<reference evidence="12 13" key="1">
    <citation type="journal article" date="2016" name="Genome Biol. Evol.">
        <title>Divergent and convergent evolution of fungal pathogenicity.</title>
        <authorList>
            <person name="Shang Y."/>
            <person name="Xiao G."/>
            <person name="Zheng P."/>
            <person name="Cen K."/>
            <person name="Zhan S."/>
            <person name="Wang C."/>
        </authorList>
    </citation>
    <scope>NUCLEOTIDE SEQUENCE [LARGE SCALE GENOMIC DNA]</scope>
    <source>
        <strain evidence="12 13">ARSEF 7405</strain>
    </source>
</reference>
<feature type="region of interest" description="Disordered" evidence="10">
    <location>
        <begin position="253"/>
        <end position="292"/>
    </location>
</feature>
<protein>
    <submittedName>
        <fullName evidence="12">Zinc finger, C2H2-type/integrase, DNA-binding protein</fullName>
    </submittedName>
</protein>
<evidence type="ECO:0000313" key="13">
    <source>
        <dbReference type="Proteomes" id="UP000242877"/>
    </source>
</evidence>
<dbReference type="FunFam" id="3.30.160.60:FF:000141">
    <property type="entry name" value="C2H2 zinc finger protein"/>
    <property type="match status" value="1"/>
</dbReference>
<feature type="compositionally biased region" description="Low complexity" evidence="10">
    <location>
        <begin position="718"/>
        <end position="731"/>
    </location>
</feature>
<evidence type="ECO:0000256" key="2">
    <source>
        <dbReference type="ARBA" id="ARBA00022723"/>
    </source>
</evidence>
<feature type="domain" description="C2H2-type" evidence="11">
    <location>
        <begin position="635"/>
        <end position="663"/>
    </location>
</feature>
<organism evidence="12 13">
    <name type="scientific">Ascosphaera apis ARSEF 7405</name>
    <dbReference type="NCBI Taxonomy" id="392613"/>
    <lineage>
        <taxon>Eukaryota</taxon>
        <taxon>Fungi</taxon>
        <taxon>Dikarya</taxon>
        <taxon>Ascomycota</taxon>
        <taxon>Pezizomycotina</taxon>
        <taxon>Eurotiomycetes</taxon>
        <taxon>Eurotiomycetidae</taxon>
        <taxon>Onygenales</taxon>
        <taxon>Ascosphaeraceae</taxon>
        <taxon>Ascosphaera</taxon>
    </lineage>
</organism>
<feature type="region of interest" description="Disordered" evidence="10">
    <location>
        <begin position="707"/>
        <end position="736"/>
    </location>
</feature>
<gene>
    <name evidence="12" type="ORF">AAP_02642</name>
</gene>
<keyword evidence="3" id="KW-0677">Repeat</keyword>
<keyword evidence="5" id="KW-0862">Zinc</keyword>
<keyword evidence="4 9" id="KW-0863">Zinc-finger</keyword>
<keyword evidence="12" id="KW-0238">DNA-binding</keyword>
<dbReference type="GO" id="GO:0000978">
    <property type="term" value="F:RNA polymerase II cis-regulatory region sequence-specific DNA binding"/>
    <property type="evidence" value="ECO:0007669"/>
    <property type="project" value="InterPro"/>
</dbReference>
<dbReference type="PROSITE" id="PS50157">
    <property type="entry name" value="ZINC_FINGER_C2H2_2"/>
    <property type="match status" value="2"/>
</dbReference>
<feature type="compositionally biased region" description="Low complexity" evidence="10">
    <location>
        <begin position="593"/>
        <end position="613"/>
    </location>
</feature>
<feature type="region of interest" description="Disordered" evidence="10">
    <location>
        <begin position="758"/>
        <end position="800"/>
    </location>
</feature>
<evidence type="ECO:0000256" key="7">
    <source>
        <dbReference type="ARBA" id="ARBA00023163"/>
    </source>
</evidence>
<proteinExistence type="predicted"/>
<evidence type="ECO:0000256" key="9">
    <source>
        <dbReference type="PROSITE-ProRule" id="PRU00042"/>
    </source>
</evidence>
<evidence type="ECO:0000256" key="8">
    <source>
        <dbReference type="ARBA" id="ARBA00023242"/>
    </source>
</evidence>
<evidence type="ECO:0000313" key="12">
    <source>
        <dbReference type="EMBL" id="KZZ93176.1"/>
    </source>
</evidence>
<dbReference type="PROSITE" id="PS00028">
    <property type="entry name" value="ZINC_FINGER_C2H2_1"/>
    <property type="match status" value="2"/>
</dbReference>
<dbReference type="Proteomes" id="UP000242877">
    <property type="component" value="Unassembled WGS sequence"/>
</dbReference>
<accession>A0A167ZWA9</accession>
<dbReference type="SUPFAM" id="SSF57667">
    <property type="entry name" value="beta-beta-alpha zinc fingers"/>
    <property type="match status" value="1"/>
</dbReference>
<dbReference type="PANTHER" id="PTHR40626">
    <property type="entry name" value="MIP31509P"/>
    <property type="match status" value="1"/>
</dbReference>
<dbReference type="GO" id="GO:0000785">
    <property type="term" value="C:chromatin"/>
    <property type="evidence" value="ECO:0007669"/>
    <property type="project" value="TreeGrafter"/>
</dbReference>
<dbReference type="GO" id="GO:0005634">
    <property type="term" value="C:nucleus"/>
    <property type="evidence" value="ECO:0007669"/>
    <property type="project" value="UniProtKB-SubCell"/>
</dbReference>
<keyword evidence="2" id="KW-0479">Metal-binding</keyword>
<dbReference type="GO" id="GO:0000981">
    <property type="term" value="F:DNA-binding transcription factor activity, RNA polymerase II-specific"/>
    <property type="evidence" value="ECO:0007669"/>
    <property type="project" value="InterPro"/>
</dbReference>
<dbReference type="SMART" id="SM00355">
    <property type="entry name" value="ZnF_C2H2"/>
    <property type="match status" value="2"/>
</dbReference>
<feature type="compositionally biased region" description="Polar residues" evidence="10">
    <location>
        <begin position="566"/>
        <end position="579"/>
    </location>
</feature>
<feature type="compositionally biased region" description="Low complexity" evidence="10">
    <location>
        <begin position="170"/>
        <end position="189"/>
    </location>
</feature>
<feature type="region of interest" description="Disordered" evidence="10">
    <location>
        <begin position="566"/>
        <end position="629"/>
    </location>
</feature>
<dbReference type="InterPro" id="IPR036236">
    <property type="entry name" value="Znf_C2H2_sf"/>
</dbReference>
<feature type="region of interest" description="Disordered" evidence="10">
    <location>
        <begin position="332"/>
        <end position="359"/>
    </location>
</feature>
<dbReference type="InterPro" id="IPR013087">
    <property type="entry name" value="Znf_C2H2_type"/>
</dbReference>
<keyword evidence="8" id="KW-0539">Nucleus</keyword>
<dbReference type="VEuPathDB" id="FungiDB:AAP_02642"/>
<feature type="compositionally biased region" description="Polar residues" evidence="10">
    <location>
        <begin position="708"/>
        <end position="717"/>
    </location>
</feature>
<keyword evidence="7" id="KW-0804">Transcription</keyword>
<dbReference type="PANTHER" id="PTHR40626:SF11">
    <property type="entry name" value="ZINC FINGER PROTEIN YPR022C"/>
    <property type="match status" value="1"/>
</dbReference>
<feature type="compositionally biased region" description="Low complexity" evidence="10">
    <location>
        <begin position="767"/>
        <end position="785"/>
    </location>
</feature>
<dbReference type="InterPro" id="IPR051059">
    <property type="entry name" value="VerF-like"/>
</dbReference>
<dbReference type="AlphaFoldDB" id="A0A167ZWA9"/>
<evidence type="ECO:0000256" key="4">
    <source>
        <dbReference type="ARBA" id="ARBA00022771"/>
    </source>
</evidence>
<evidence type="ECO:0000259" key="11">
    <source>
        <dbReference type="PROSITE" id="PS50157"/>
    </source>
</evidence>
<name>A0A167ZWA9_9EURO</name>
<dbReference type="EMBL" id="AZGZ01000009">
    <property type="protein sequence ID" value="KZZ93176.1"/>
    <property type="molecule type" value="Genomic_DNA"/>
</dbReference>
<comment type="subcellular location">
    <subcellularLocation>
        <location evidence="1">Nucleus</location>
    </subcellularLocation>
</comment>
<keyword evidence="6" id="KW-0805">Transcription regulation</keyword>
<evidence type="ECO:0000256" key="10">
    <source>
        <dbReference type="SAM" id="MobiDB-lite"/>
    </source>
</evidence>
<dbReference type="Pfam" id="PF00096">
    <property type="entry name" value="zf-C2H2"/>
    <property type="match status" value="2"/>
</dbReference>
<feature type="compositionally biased region" description="Low complexity" evidence="10">
    <location>
        <begin position="332"/>
        <end position="354"/>
    </location>
</feature>
<evidence type="ECO:0000256" key="5">
    <source>
        <dbReference type="ARBA" id="ARBA00022833"/>
    </source>
</evidence>
<evidence type="ECO:0000256" key="1">
    <source>
        <dbReference type="ARBA" id="ARBA00004123"/>
    </source>
</evidence>
<comment type="caution">
    <text evidence="12">The sequence shown here is derived from an EMBL/GenBank/DDBJ whole genome shotgun (WGS) entry which is preliminary data.</text>
</comment>
<feature type="compositionally biased region" description="Low complexity" evidence="10">
    <location>
        <begin position="253"/>
        <end position="267"/>
    </location>
</feature>
<dbReference type="OrthoDB" id="654211at2759"/>
<feature type="domain" description="C2H2-type" evidence="11">
    <location>
        <begin position="664"/>
        <end position="686"/>
    </location>
</feature>
<evidence type="ECO:0000256" key="6">
    <source>
        <dbReference type="ARBA" id="ARBA00023015"/>
    </source>
</evidence>
<keyword evidence="13" id="KW-1185">Reference proteome</keyword>
<dbReference type="Gene3D" id="3.30.160.60">
    <property type="entry name" value="Classic Zinc Finger"/>
    <property type="match status" value="2"/>
</dbReference>
<sequence>MDYFSMPQIPIAVPPSSFYYYHNEAEAQHGYMPSQSSDLQLPMYPGAVAAHQEQLIFSKQMEAAAAASAATAHQQQQFFASGYPYAMRHPTSSPSATSTIDDGDMSLAPTHPHADDATLTPIASPQACRPSRASLIARNVGHSPMFLSLNTRFNGLSTCESDFHDGFPSTPTLSTTSGSAMSSPPASSSILHTPVHCDGVSDDVARPMEGVKDGCHHEVLTEVLSSGFDWSQSRSPPLTPVFLKKSIPTLSSLSSLSSPSPSVLHPSATFNAETEPNGAKPDPNLFGAVCSSSSTSPSSSPALTYINHFSPPITPPVHRHQPSTECCDPRQLTVSTASSSSSSSSSSSPVQPDLPDLPPVPALSLPVSFDSTTVQDHAFVPPVVVDPSVSLPVQSFTSESLPTTEEPISSDLHSFDRTFSDLGSEDDFISEIVNFTPTETNALYLGDKRRRTEPAGGAAEDLADSIVPGEEDDILSVKSFGELEDDFFARSALPFPDFETSLEWDPIADNNSLSIANSGAAASSFTGSINKMRTKRRSASRKSLAASLSADSDSDGLDSIIKAAQASATSRSSGQSGNRASFGVTKSEGGAGQASSGQQTSGNEANGSGSAAGTPASINRRGRKQSLTEDPSKTFICTLCGRRFRRQEHLKRHYRSLHTSDKPFECSECGKKFSRSDNLAQHARTHGNATVIMNVHTNGMVETHEIRTGNQHQGRSTHSLPHGSSLSGPLPMHTKSSSHYAFDEQEVSAYGAALFEAAQDATKSATSSEAGSVSDASVSDSPAPSAEKKRAIRKRKREEA</sequence>